<evidence type="ECO:0000313" key="3">
    <source>
        <dbReference type="Proteomes" id="UP001165121"/>
    </source>
</evidence>
<evidence type="ECO:0000256" key="1">
    <source>
        <dbReference type="SAM" id="MobiDB-lite"/>
    </source>
</evidence>
<name>A0A9W6TYE3_9STRA</name>
<evidence type="ECO:0000313" key="2">
    <source>
        <dbReference type="EMBL" id="GMF22863.1"/>
    </source>
</evidence>
<comment type="caution">
    <text evidence="2">The sequence shown here is derived from an EMBL/GenBank/DDBJ whole genome shotgun (WGS) entry which is preliminary data.</text>
</comment>
<feature type="compositionally biased region" description="Polar residues" evidence="1">
    <location>
        <begin position="233"/>
        <end position="242"/>
    </location>
</feature>
<organism evidence="2 3">
    <name type="scientific">Phytophthora fragariaefolia</name>
    <dbReference type="NCBI Taxonomy" id="1490495"/>
    <lineage>
        <taxon>Eukaryota</taxon>
        <taxon>Sar</taxon>
        <taxon>Stramenopiles</taxon>
        <taxon>Oomycota</taxon>
        <taxon>Peronosporomycetes</taxon>
        <taxon>Peronosporales</taxon>
        <taxon>Peronosporaceae</taxon>
        <taxon>Phytophthora</taxon>
    </lineage>
</organism>
<sequence>MRAGKYFMVRHVHERHFYGVSHGKGFVKWRAEGDAEYTASVSDSQYGAYRKSPMRERLDVVCARLGSPTLDAVGCDAEEDLEQTITAEGLQIQEAIGIDQYVSGSQGHNIEAPGDIPLPAPYACTSRGEVVANSYVRILRRTDEEYIGADDQAQYNLLVAANTEAFSKWCSLRRLNNGVDQISINGEISKPWPNNRCHSTHHERFYGDVGCTGLLHHMVQCHFRRSPEHTKCPSRQQSTVGQAPTPHRTGALPRGQYWTRWGRLGTAPYITMCHKQLGHNTYGTGSLGSKGSLVSQIPWCARTVTWHFGTLGLECGSAGTGGPFLVGPYS</sequence>
<gene>
    <name evidence="2" type="ORF">Pfra01_000346500</name>
</gene>
<feature type="region of interest" description="Disordered" evidence="1">
    <location>
        <begin position="232"/>
        <end position="252"/>
    </location>
</feature>
<dbReference type="OrthoDB" id="124809at2759"/>
<dbReference type="EMBL" id="BSXT01000265">
    <property type="protein sequence ID" value="GMF22863.1"/>
    <property type="molecule type" value="Genomic_DNA"/>
</dbReference>
<dbReference type="AlphaFoldDB" id="A0A9W6TYE3"/>
<accession>A0A9W6TYE3</accession>
<keyword evidence="3" id="KW-1185">Reference proteome</keyword>
<reference evidence="2" key="1">
    <citation type="submission" date="2023-04" db="EMBL/GenBank/DDBJ databases">
        <title>Phytophthora fragariaefolia NBRC 109709.</title>
        <authorList>
            <person name="Ichikawa N."/>
            <person name="Sato H."/>
            <person name="Tonouchi N."/>
        </authorList>
    </citation>
    <scope>NUCLEOTIDE SEQUENCE</scope>
    <source>
        <strain evidence="2">NBRC 109709</strain>
    </source>
</reference>
<dbReference type="Proteomes" id="UP001165121">
    <property type="component" value="Unassembled WGS sequence"/>
</dbReference>
<protein>
    <submittedName>
        <fullName evidence="2">Unnamed protein product</fullName>
    </submittedName>
</protein>
<proteinExistence type="predicted"/>